<evidence type="ECO:0000313" key="2">
    <source>
        <dbReference type="Proteomes" id="UP000887578"/>
    </source>
</evidence>
<organism evidence="2 3">
    <name type="scientific">Panagrolaimus davidi</name>
    <dbReference type="NCBI Taxonomy" id="227884"/>
    <lineage>
        <taxon>Eukaryota</taxon>
        <taxon>Metazoa</taxon>
        <taxon>Ecdysozoa</taxon>
        <taxon>Nematoda</taxon>
        <taxon>Chromadorea</taxon>
        <taxon>Rhabditida</taxon>
        <taxon>Tylenchina</taxon>
        <taxon>Panagrolaimomorpha</taxon>
        <taxon>Panagrolaimoidea</taxon>
        <taxon>Panagrolaimidae</taxon>
        <taxon>Panagrolaimus</taxon>
    </lineage>
</organism>
<name>A0A914PHN3_9BILA</name>
<sequence>MFKSEQQKKTRKVINQPKGSKSGRRCGEPCPPCKEPCLNQCEHRKCTKKCGDPCNVKPCSEPCMKLLPCNPKLNENNVDDLSLVEHRCIGICGEECLKICKICNPEKFSEIQQIFFGTEDNENARFVQLKDCGHIFEVTGLDEWIESSLPKPNKKNDSIEIVQIKCPQCKTSIRRSKRYISILNERAIDIELIKQKTRGFTNDEKKKEQSRFRGEVKQIFNAFKETDFGKTESVSKLEKMLIEANSNVLTKDWFSTSRNILRIVETLSKYENRARDVGFGEDNTIFSASN</sequence>
<protein>
    <submittedName>
        <fullName evidence="3">Uncharacterized protein</fullName>
    </submittedName>
</protein>
<dbReference type="Gene3D" id="3.30.40.10">
    <property type="entry name" value="Zinc/RING finger domain, C3HC4 (zinc finger)"/>
    <property type="match status" value="1"/>
</dbReference>
<reference evidence="3" key="1">
    <citation type="submission" date="2022-11" db="UniProtKB">
        <authorList>
            <consortium name="WormBaseParasite"/>
        </authorList>
    </citation>
    <scope>IDENTIFICATION</scope>
</reference>
<dbReference type="Proteomes" id="UP000887578">
    <property type="component" value="Unplaced"/>
</dbReference>
<dbReference type="InterPro" id="IPR013083">
    <property type="entry name" value="Znf_RING/FYVE/PHD"/>
</dbReference>
<accession>A0A914PHN3</accession>
<evidence type="ECO:0000256" key="1">
    <source>
        <dbReference type="SAM" id="MobiDB-lite"/>
    </source>
</evidence>
<evidence type="ECO:0000313" key="3">
    <source>
        <dbReference type="WBParaSite" id="PDA_v2.g17342.t1"/>
    </source>
</evidence>
<keyword evidence="2" id="KW-1185">Reference proteome</keyword>
<proteinExistence type="predicted"/>
<feature type="region of interest" description="Disordered" evidence="1">
    <location>
        <begin position="1"/>
        <end position="29"/>
    </location>
</feature>
<dbReference type="AlphaFoldDB" id="A0A914PHN3"/>
<dbReference type="WBParaSite" id="PDA_v2.g17342.t1">
    <property type="protein sequence ID" value="PDA_v2.g17342.t1"/>
    <property type="gene ID" value="PDA_v2.g17342"/>
</dbReference>